<feature type="domain" description="PRC-barrel" evidence="3">
    <location>
        <begin position="145"/>
        <end position="201"/>
    </location>
</feature>
<evidence type="ECO:0000259" key="2">
    <source>
        <dbReference type="Pfam" id="PF03967"/>
    </source>
</evidence>
<dbReference type="InterPro" id="IPR005652">
    <property type="entry name" value="Photo_RC_H"/>
</dbReference>
<dbReference type="AlphaFoldDB" id="A0A917QK71"/>
<keyword evidence="5" id="KW-1185">Reference proteome</keyword>
<evidence type="ECO:0000256" key="1">
    <source>
        <dbReference type="SAM" id="Phobius"/>
    </source>
</evidence>
<keyword evidence="1" id="KW-0472">Membrane</keyword>
<dbReference type="RefSeq" id="WP_188915741.1">
    <property type="nucleotide sequence ID" value="NZ_BMMF01000021.1"/>
</dbReference>
<evidence type="ECO:0000313" key="4">
    <source>
        <dbReference type="EMBL" id="GGK54962.1"/>
    </source>
</evidence>
<dbReference type="Pfam" id="PF03967">
    <property type="entry name" value="PRCH"/>
    <property type="match status" value="1"/>
</dbReference>
<comment type="caution">
    <text evidence="4">The sequence shown here is derived from an EMBL/GenBank/DDBJ whole genome shotgun (WGS) entry which is preliminary data.</text>
</comment>
<proteinExistence type="predicted"/>
<dbReference type="EMBL" id="BMMF01000021">
    <property type="protein sequence ID" value="GGK54962.1"/>
    <property type="molecule type" value="Genomic_DNA"/>
</dbReference>
<feature type="domain" description="Photosynthetic reaction centre H subunit N-terminal" evidence="2">
    <location>
        <begin position="5"/>
        <end position="135"/>
    </location>
</feature>
<dbReference type="Pfam" id="PF05239">
    <property type="entry name" value="PRC"/>
    <property type="match status" value="1"/>
</dbReference>
<feature type="transmembrane region" description="Helical" evidence="1">
    <location>
        <begin position="12"/>
        <end position="31"/>
    </location>
</feature>
<keyword evidence="1" id="KW-0812">Transmembrane</keyword>
<evidence type="ECO:0000313" key="5">
    <source>
        <dbReference type="Proteomes" id="UP000600449"/>
    </source>
</evidence>
<dbReference type="Gene3D" id="3.90.50.10">
    <property type="entry name" value="Photosynthetic Reaction Center, subunit H, domain 2"/>
    <property type="match status" value="1"/>
</dbReference>
<accession>A0A917QK71</accession>
<dbReference type="SUPFAM" id="SSF81490">
    <property type="entry name" value="Photosystem II reaction centre subunit H, transmembrane region"/>
    <property type="match status" value="1"/>
</dbReference>
<gene>
    <name evidence="4" type="ORF">GCM10011322_47130</name>
</gene>
<dbReference type="InterPro" id="IPR027275">
    <property type="entry name" value="PRC-brl_dom"/>
</dbReference>
<dbReference type="NCBIfam" id="TIGR01150">
    <property type="entry name" value="puhA"/>
    <property type="match status" value="1"/>
</dbReference>
<dbReference type="Proteomes" id="UP000600449">
    <property type="component" value="Unassembled WGS sequence"/>
</dbReference>
<dbReference type="InterPro" id="IPR037097">
    <property type="entry name" value="Photo_RC_H_N_sf"/>
</dbReference>
<protein>
    <submittedName>
        <fullName evidence="4">Photosynthetic reaction center subunit H</fullName>
    </submittedName>
</protein>
<dbReference type="InterPro" id="IPR015810">
    <property type="entry name" value="Photo_RC_H_N"/>
</dbReference>
<dbReference type="InterPro" id="IPR014747">
    <property type="entry name" value="Bac_photo_RC_H_C"/>
</dbReference>
<keyword evidence="1" id="KW-1133">Transmembrane helix</keyword>
<dbReference type="GO" id="GO:0019684">
    <property type="term" value="P:photosynthesis, light reaction"/>
    <property type="evidence" value="ECO:0007669"/>
    <property type="project" value="InterPro"/>
</dbReference>
<name>A0A917QK71_9HYPH</name>
<sequence length="258" mass="28360">MGTGAITGYIDVAQVTLYVFWFFFAGLIFYLRREDKREGYPLVSERSEHVLVQGFPSMPKPKTFLLRNGHTYQAPPGHVDERELKAVPAEPWPGAPLKPTGNPMIDGIGAASYALREDVPELTAEDQDRTVPLRVATDFMVAAEDVSPIGMAVYGADGVKAGVVTEVWIDRSEPMIRYLETELPLAEGARTVLVPMNFCRMKKMKGEVHVASILASQFATVPALATPDRITAREEDKITGYFGGGTIYATPERAEPII</sequence>
<dbReference type="InterPro" id="IPR011033">
    <property type="entry name" value="PRC_barrel-like_sf"/>
</dbReference>
<reference evidence="4 5" key="1">
    <citation type="journal article" date="2014" name="Int. J. Syst. Evol. Microbiol.">
        <title>Complete genome sequence of Corynebacterium casei LMG S-19264T (=DSM 44701T), isolated from a smear-ripened cheese.</title>
        <authorList>
            <consortium name="US DOE Joint Genome Institute (JGI-PGF)"/>
            <person name="Walter F."/>
            <person name="Albersmeier A."/>
            <person name="Kalinowski J."/>
            <person name="Ruckert C."/>
        </authorList>
    </citation>
    <scope>NUCLEOTIDE SEQUENCE [LARGE SCALE GENOMIC DNA]</scope>
    <source>
        <strain evidence="4 5">CGMCC 1.9161</strain>
    </source>
</reference>
<dbReference type="Gene3D" id="4.10.540.10">
    <property type="entry name" value="Photosynthetic reaction centre, H subunit, N-terminal domain"/>
    <property type="match status" value="1"/>
</dbReference>
<organism evidence="4 5">
    <name type="scientific">Salinarimonas ramus</name>
    <dbReference type="NCBI Taxonomy" id="690164"/>
    <lineage>
        <taxon>Bacteria</taxon>
        <taxon>Pseudomonadati</taxon>
        <taxon>Pseudomonadota</taxon>
        <taxon>Alphaproteobacteria</taxon>
        <taxon>Hyphomicrobiales</taxon>
        <taxon>Salinarimonadaceae</taxon>
        <taxon>Salinarimonas</taxon>
    </lineage>
</organism>
<dbReference type="SUPFAM" id="SSF50346">
    <property type="entry name" value="PRC-barrel domain"/>
    <property type="match status" value="1"/>
</dbReference>
<dbReference type="GO" id="GO:0030077">
    <property type="term" value="C:plasma membrane light-harvesting complex"/>
    <property type="evidence" value="ECO:0007669"/>
    <property type="project" value="InterPro"/>
</dbReference>
<evidence type="ECO:0000259" key="3">
    <source>
        <dbReference type="Pfam" id="PF05239"/>
    </source>
</evidence>